<comment type="similarity">
    <text evidence="3 15">Belongs to the PNT beta subunit family.</text>
</comment>
<dbReference type="InterPro" id="IPR029035">
    <property type="entry name" value="DHS-like_NAD/FAD-binding_dom"/>
</dbReference>
<evidence type="ECO:0000256" key="5">
    <source>
        <dbReference type="ARBA" id="ARBA00014581"/>
    </source>
</evidence>
<feature type="transmembrane region" description="Helical" evidence="16">
    <location>
        <begin position="211"/>
        <end position="231"/>
    </location>
</feature>
<dbReference type="SUPFAM" id="SSF52467">
    <property type="entry name" value="DHS-like NAD/FAD-binding domain"/>
    <property type="match status" value="1"/>
</dbReference>
<dbReference type="EC" id="7.1.1.1" evidence="4 15"/>
<dbReference type="EMBL" id="JAIVEX010000003">
    <property type="protein sequence ID" value="MDB0521105.1"/>
    <property type="molecule type" value="Genomic_DNA"/>
</dbReference>
<reference evidence="18" key="1">
    <citation type="submission" date="2021-09" db="EMBL/GenBank/DDBJ databases">
        <title>Genomic analysis of Ralstonia spp.</title>
        <authorList>
            <person name="Aburjaile F."/>
            <person name="Ariute J.C."/>
            <person name="Pais A.K.L."/>
            <person name="Albuquerque G.M.R."/>
            <person name="Silva A.M.F."/>
            <person name="Brenig B."/>
            <person name="Azevedo V."/>
            <person name="Matiuzzi M."/>
            <person name="Ramos R."/>
            <person name="Goes-Neto A."/>
            <person name="Soares S."/>
            <person name="Iseppon A.M.B."/>
            <person name="Souza E."/>
            <person name="Gama M."/>
        </authorList>
    </citation>
    <scope>NUCLEOTIDE SEQUENCE</scope>
    <source>
        <strain evidence="18">B4</strain>
    </source>
</reference>
<evidence type="ECO:0000256" key="9">
    <source>
        <dbReference type="ARBA" id="ARBA00022857"/>
    </source>
</evidence>
<keyword evidence="12 15" id="KW-0520">NAD</keyword>
<name>A0AAE3NFR9_RALSL</name>
<feature type="transmembrane region" description="Helical" evidence="16">
    <location>
        <begin position="142"/>
        <end position="165"/>
    </location>
</feature>
<evidence type="ECO:0000256" key="10">
    <source>
        <dbReference type="ARBA" id="ARBA00022967"/>
    </source>
</evidence>
<evidence type="ECO:0000256" key="2">
    <source>
        <dbReference type="ARBA" id="ARBA00004429"/>
    </source>
</evidence>
<keyword evidence="9 15" id="KW-0521">NADP</keyword>
<dbReference type="GO" id="GO:0008750">
    <property type="term" value="F:proton-translocating NAD(P)+ transhydrogenase activity"/>
    <property type="evidence" value="ECO:0007669"/>
    <property type="project" value="UniProtKB-EC"/>
</dbReference>
<evidence type="ECO:0000256" key="12">
    <source>
        <dbReference type="ARBA" id="ARBA00023027"/>
    </source>
</evidence>
<organism evidence="18 19">
    <name type="scientific">Ralstonia solanacearum</name>
    <name type="common">Pseudomonas solanacearum</name>
    <dbReference type="NCBI Taxonomy" id="305"/>
    <lineage>
        <taxon>Bacteria</taxon>
        <taxon>Pseudomonadati</taxon>
        <taxon>Pseudomonadota</taxon>
        <taxon>Betaproteobacteria</taxon>
        <taxon>Burkholderiales</taxon>
        <taxon>Burkholderiaceae</taxon>
        <taxon>Ralstonia</taxon>
        <taxon>Ralstonia solanacearum species complex</taxon>
    </lineage>
</organism>
<feature type="domain" description="NADP transhydrogenase beta-like" evidence="17">
    <location>
        <begin position="7"/>
        <end position="482"/>
    </location>
</feature>
<feature type="transmembrane region" description="Helical" evidence="16">
    <location>
        <begin position="100"/>
        <end position="121"/>
    </location>
</feature>
<evidence type="ECO:0000256" key="13">
    <source>
        <dbReference type="ARBA" id="ARBA00023136"/>
    </source>
</evidence>
<comment type="caution">
    <text evidence="18">The sequence shown here is derived from an EMBL/GenBank/DDBJ whole genome shotgun (WGS) entry which is preliminary data.</text>
</comment>
<evidence type="ECO:0000256" key="8">
    <source>
        <dbReference type="ARBA" id="ARBA00022692"/>
    </source>
</evidence>
<feature type="transmembrane region" description="Helical" evidence="16">
    <location>
        <begin position="67"/>
        <end position="88"/>
    </location>
</feature>
<evidence type="ECO:0000256" key="6">
    <source>
        <dbReference type="ARBA" id="ARBA00022475"/>
    </source>
</evidence>
<evidence type="ECO:0000313" key="19">
    <source>
        <dbReference type="Proteomes" id="UP001143674"/>
    </source>
</evidence>
<feature type="transmembrane region" description="Helical" evidence="16">
    <location>
        <begin position="185"/>
        <end position="204"/>
    </location>
</feature>
<dbReference type="GO" id="GO:0005886">
    <property type="term" value="C:plasma membrane"/>
    <property type="evidence" value="ECO:0007669"/>
    <property type="project" value="UniProtKB-SubCell"/>
</dbReference>
<dbReference type="InterPro" id="IPR034300">
    <property type="entry name" value="PNTB-like"/>
</dbReference>
<protein>
    <recommendedName>
        <fullName evidence="5 15">NAD(P) transhydrogenase subunit beta</fullName>
        <ecNumber evidence="4 15">7.1.1.1</ecNumber>
    </recommendedName>
    <alternativeName>
        <fullName evidence="15">Nicotinamide nucleotide transhydrogenase subunit beta</fullName>
    </alternativeName>
</protein>
<comment type="catalytic activity">
    <reaction evidence="14 15">
        <text>NAD(+) + NADPH + H(+)(in) = NADH + NADP(+) + H(+)(out)</text>
        <dbReference type="Rhea" id="RHEA:47992"/>
        <dbReference type="ChEBI" id="CHEBI:15378"/>
        <dbReference type="ChEBI" id="CHEBI:57540"/>
        <dbReference type="ChEBI" id="CHEBI:57783"/>
        <dbReference type="ChEBI" id="CHEBI:57945"/>
        <dbReference type="ChEBI" id="CHEBI:58349"/>
        <dbReference type="EC" id="7.1.1.1"/>
    </reaction>
</comment>
<keyword evidence="11 16" id="KW-1133">Transmembrane helix</keyword>
<dbReference type="InterPro" id="IPR012136">
    <property type="entry name" value="NADH_DH_b"/>
</dbReference>
<dbReference type="RefSeq" id="WP_184849152.1">
    <property type="nucleotide sequence ID" value="NZ_JABZEH010000001.1"/>
</dbReference>
<sequence>MSMNLVTLLYLLASVCFIQALKGLSHPGTARRGNVFGMSGMAIAAVTTVALIVKLKAEMFAGTESGTSTGVLLIFAGLVVGGGIGAYVARTVEMTKMPELVAAMHSLIGLAAVCIAVAAVAEPSAFGITLAGDNVLPLGNRIELFIGTFVGAITFSGSVIAFGKLSGKYKFRLFQGAPVQFAGQHMLNLLLALAMLGFGLLFFLSQSWLPFVIMTAIAFALGVLIIIPIGGADMPVVVSMLNSYSGWAAAGIGFSLNNPMLIIAGSLVGSSGAILSYIMCRAMNRSFFNVLLGGFGSEASAGVAAGGGQQRSVKSGSPDDAAFLLGNAETVIIVPGYGLAVARAQHALKELTELLSEKGVTVKYAIHPVAGRMPGHMNVLLAEAEVPYDQVFEMEDINSEFGQADVVLVLGANDVVNPAAKNDPKSPIAGMPILEAYKAKTIIVNKRSMNAGYAGLDNELFYMDKTMMVFGDAKKVVEDMVKAVD</sequence>
<evidence type="ECO:0000313" key="18">
    <source>
        <dbReference type="EMBL" id="MDB0521105.1"/>
    </source>
</evidence>
<comment type="function">
    <text evidence="1 15">The transhydrogenation between NADH and NADP is coupled to respiration and ATP hydrolysis and functions as a proton pump across the membrane.</text>
</comment>
<evidence type="ECO:0000256" key="3">
    <source>
        <dbReference type="ARBA" id="ARBA00007919"/>
    </source>
</evidence>
<evidence type="ECO:0000256" key="7">
    <source>
        <dbReference type="ARBA" id="ARBA00022519"/>
    </source>
</evidence>
<evidence type="ECO:0000256" key="1">
    <source>
        <dbReference type="ARBA" id="ARBA00003943"/>
    </source>
</evidence>
<keyword evidence="8 16" id="KW-0812">Transmembrane</keyword>
<evidence type="ECO:0000256" key="11">
    <source>
        <dbReference type="ARBA" id="ARBA00022989"/>
    </source>
</evidence>
<keyword evidence="7 15" id="KW-0997">Cell inner membrane</keyword>
<dbReference type="PIRSF" id="PIRSF000204">
    <property type="entry name" value="PNTB"/>
    <property type="match status" value="1"/>
</dbReference>
<evidence type="ECO:0000256" key="4">
    <source>
        <dbReference type="ARBA" id="ARBA00012943"/>
    </source>
</evidence>
<evidence type="ECO:0000256" key="15">
    <source>
        <dbReference type="PIRNR" id="PIRNR000204"/>
    </source>
</evidence>
<accession>A0AAE3NFR9</accession>
<evidence type="ECO:0000256" key="14">
    <source>
        <dbReference type="ARBA" id="ARBA00048202"/>
    </source>
</evidence>
<dbReference type="AlphaFoldDB" id="A0AAE3NFR9"/>
<feature type="transmembrane region" description="Helical" evidence="16">
    <location>
        <begin position="36"/>
        <end position="55"/>
    </location>
</feature>
<dbReference type="FunFam" id="3.40.50.1220:FF:000002">
    <property type="entry name" value="NAD(P) transhydrogenase subunit beta"/>
    <property type="match status" value="1"/>
</dbReference>
<proteinExistence type="inferred from homology"/>
<keyword evidence="10 15" id="KW-1278">Translocase</keyword>
<gene>
    <name evidence="18" type="ORF">LBW55_05710</name>
</gene>
<dbReference type="Proteomes" id="UP001143674">
    <property type="component" value="Unassembled WGS sequence"/>
</dbReference>
<feature type="transmembrane region" description="Helical" evidence="16">
    <location>
        <begin position="260"/>
        <end position="280"/>
    </location>
</feature>
<keyword evidence="13 15" id="KW-0472">Membrane</keyword>
<comment type="subcellular location">
    <subcellularLocation>
        <location evidence="2">Cell inner membrane</location>
        <topology evidence="2">Multi-pass membrane protein</topology>
    </subcellularLocation>
</comment>
<dbReference type="GO" id="GO:0050661">
    <property type="term" value="F:NADP binding"/>
    <property type="evidence" value="ECO:0007669"/>
    <property type="project" value="InterPro"/>
</dbReference>
<evidence type="ECO:0000256" key="16">
    <source>
        <dbReference type="SAM" id="Phobius"/>
    </source>
</evidence>
<dbReference type="PANTHER" id="PTHR44758:SF1">
    <property type="entry name" value="NAD(P) TRANSHYDROGENASE SUBUNIT BETA"/>
    <property type="match status" value="1"/>
</dbReference>
<keyword evidence="6 15" id="KW-1003">Cell membrane</keyword>
<dbReference type="Pfam" id="PF02233">
    <property type="entry name" value="PNTB"/>
    <property type="match status" value="1"/>
</dbReference>
<dbReference type="Gene3D" id="3.40.50.1220">
    <property type="entry name" value="TPP-binding domain"/>
    <property type="match status" value="1"/>
</dbReference>
<dbReference type="PANTHER" id="PTHR44758">
    <property type="entry name" value="NAD(P) TRANSHYDROGENASE SUBUNIT BETA"/>
    <property type="match status" value="1"/>
</dbReference>
<evidence type="ECO:0000259" key="17">
    <source>
        <dbReference type="Pfam" id="PF02233"/>
    </source>
</evidence>